<dbReference type="RefSeq" id="XP_016226086.1">
    <property type="nucleotide sequence ID" value="XM_016366568.1"/>
</dbReference>
<dbReference type="STRING" id="212818.A0A0D1ZIZ0"/>
<dbReference type="OMA" id="GTFSRCF"/>
<evidence type="ECO:0000313" key="2">
    <source>
        <dbReference type="EMBL" id="KIV94512.1"/>
    </source>
</evidence>
<dbReference type="OrthoDB" id="2103031at2759"/>
<gene>
    <name evidence="2" type="ORF">PV10_02273</name>
</gene>
<dbReference type="EMBL" id="KN847521">
    <property type="protein sequence ID" value="KIV94512.1"/>
    <property type="molecule type" value="Genomic_DNA"/>
</dbReference>
<feature type="compositionally biased region" description="Basic and acidic residues" evidence="1">
    <location>
        <begin position="10"/>
        <end position="32"/>
    </location>
</feature>
<dbReference type="AlphaFoldDB" id="A0A0D1ZIZ0"/>
<dbReference type="VEuPathDB" id="FungiDB:PV10_02273"/>
<proteinExistence type="predicted"/>
<evidence type="ECO:0000313" key="3">
    <source>
        <dbReference type="Proteomes" id="UP000054302"/>
    </source>
</evidence>
<feature type="region of interest" description="Disordered" evidence="1">
    <location>
        <begin position="1"/>
        <end position="63"/>
    </location>
</feature>
<organism evidence="2 3">
    <name type="scientific">Exophiala mesophila</name>
    <name type="common">Black yeast-like fungus</name>
    <dbReference type="NCBI Taxonomy" id="212818"/>
    <lineage>
        <taxon>Eukaryota</taxon>
        <taxon>Fungi</taxon>
        <taxon>Dikarya</taxon>
        <taxon>Ascomycota</taxon>
        <taxon>Pezizomycotina</taxon>
        <taxon>Eurotiomycetes</taxon>
        <taxon>Chaetothyriomycetidae</taxon>
        <taxon>Chaetothyriales</taxon>
        <taxon>Herpotrichiellaceae</taxon>
        <taxon>Exophiala</taxon>
    </lineage>
</organism>
<dbReference type="GeneID" id="27320118"/>
<protein>
    <submittedName>
        <fullName evidence="2">Uncharacterized protein</fullName>
    </submittedName>
</protein>
<evidence type="ECO:0000256" key="1">
    <source>
        <dbReference type="SAM" id="MobiDB-lite"/>
    </source>
</evidence>
<name>A0A0D1ZIZ0_EXOME</name>
<dbReference type="HOGENOM" id="CLU_059602_0_1_1"/>
<sequence>MSWFWGGGQKDPKNDPAKSLDQDLKKFLDEQQPKPYSPAELPTPKTEKPIIPVTPDVSHEPTERALPKESLFQDGRYKDIWKTYVPQVEMDAATNTPVDRVLNARKDRRQTIHRAALENCAFEQQMQQDCLTGGTWSQKIRGKMTLCHEENKAYNRCYSLQAKFLQALGYMANPNNTDEDEERIQMHADKLYHRMMDYEAEVDEARRNDRPIPPLSSLFSPNQAAPTLSQLVLPPAMAGKMKKPLDEYAPHERELAAKAAIEEAKVSDAYARDLFTYTVTMNQERKERQKWLTKAFGDTIGKFLIPDGPNQEPSANAQSYDLEELERRIWQGPGKDSK</sequence>
<accession>A0A0D1ZIZ0</accession>
<reference evidence="2 3" key="1">
    <citation type="submission" date="2015-01" db="EMBL/GenBank/DDBJ databases">
        <title>The Genome Sequence of Exophiala mesophila CBS40295.</title>
        <authorList>
            <consortium name="The Broad Institute Genomics Platform"/>
            <person name="Cuomo C."/>
            <person name="de Hoog S."/>
            <person name="Gorbushina A."/>
            <person name="Stielow B."/>
            <person name="Teixiera M."/>
            <person name="Abouelleil A."/>
            <person name="Chapman S.B."/>
            <person name="Priest M."/>
            <person name="Young S.K."/>
            <person name="Wortman J."/>
            <person name="Nusbaum C."/>
            <person name="Birren B."/>
        </authorList>
    </citation>
    <scope>NUCLEOTIDE SEQUENCE [LARGE SCALE GENOMIC DNA]</scope>
    <source>
        <strain evidence="2 3">CBS 40295</strain>
    </source>
</reference>
<keyword evidence="3" id="KW-1185">Reference proteome</keyword>
<dbReference type="Proteomes" id="UP000054302">
    <property type="component" value="Unassembled WGS sequence"/>
</dbReference>